<name>A0A811LAD5_9BILA</name>
<protein>
    <submittedName>
        <fullName evidence="1">Uncharacterized protein</fullName>
    </submittedName>
</protein>
<reference evidence="1" key="1">
    <citation type="submission" date="2020-09" db="EMBL/GenBank/DDBJ databases">
        <authorList>
            <person name="Kikuchi T."/>
        </authorList>
    </citation>
    <scope>NUCLEOTIDE SEQUENCE</scope>
    <source>
        <strain evidence="1">SH1</strain>
    </source>
</reference>
<evidence type="ECO:0000313" key="2">
    <source>
        <dbReference type="Proteomes" id="UP000614601"/>
    </source>
</evidence>
<dbReference type="EMBL" id="CAJFCW020000005">
    <property type="protein sequence ID" value="CAG9119968.1"/>
    <property type="molecule type" value="Genomic_DNA"/>
</dbReference>
<gene>
    <name evidence="1" type="ORF">BOKJ2_LOCUS11140</name>
</gene>
<sequence length="260" mass="29874">MLAKQLSHDDMKAFTFDCNLGENEEEPKKFLAVACKYDVVYNYHDQKLHFLEPHGRKGMALTELVPSKFFSECRRLSTVWNEANGMWPSFTCRMLVTRELFGKSKAELEAHLLGMLNSVRALAIEPNVPEMLLSSGGKFKISCLNRSMTPEEQLDTVTIVSRLLCYFAYDMESFDLTQLGIYNSDQHRYSLINSRASEAVHYTCNQERWNAKEWLEGCSCRMSAAFKNKHLHNVCCCSVIAFHDYMFAYSTAIFSALPNY</sequence>
<dbReference type="EMBL" id="CAJFDH010000005">
    <property type="protein sequence ID" value="CAD5224560.1"/>
    <property type="molecule type" value="Genomic_DNA"/>
</dbReference>
<organism evidence="1 2">
    <name type="scientific">Bursaphelenchus okinawaensis</name>
    <dbReference type="NCBI Taxonomy" id="465554"/>
    <lineage>
        <taxon>Eukaryota</taxon>
        <taxon>Metazoa</taxon>
        <taxon>Ecdysozoa</taxon>
        <taxon>Nematoda</taxon>
        <taxon>Chromadorea</taxon>
        <taxon>Rhabditida</taxon>
        <taxon>Tylenchina</taxon>
        <taxon>Tylenchomorpha</taxon>
        <taxon>Aphelenchoidea</taxon>
        <taxon>Aphelenchoididae</taxon>
        <taxon>Bursaphelenchus</taxon>
    </lineage>
</organism>
<keyword evidence="2" id="KW-1185">Reference proteome</keyword>
<dbReference type="Proteomes" id="UP000783686">
    <property type="component" value="Unassembled WGS sequence"/>
</dbReference>
<proteinExistence type="predicted"/>
<evidence type="ECO:0000313" key="1">
    <source>
        <dbReference type="EMBL" id="CAD5224560.1"/>
    </source>
</evidence>
<dbReference type="AlphaFoldDB" id="A0A811LAD5"/>
<accession>A0A811LAD5</accession>
<dbReference type="Proteomes" id="UP000614601">
    <property type="component" value="Unassembled WGS sequence"/>
</dbReference>
<comment type="caution">
    <text evidence="1">The sequence shown here is derived from an EMBL/GenBank/DDBJ whole genome shotgun (WGS) entry which is preliminary data.</text>
</comment>